<dbReference type="InterPro" id="IPR051911">
    <property type="entry name" value="SDR_oxidoreductase"/>
</dbReference>
<comment type="caution">
    <text evidence="3">The sequence shown here is derived from an EMBL/GenBank/DDBJ whole genome shotgun (WGS) entry which is preliminary data.</text>
</comment>
<comment type="similarity">
    <text evidence="1">Belongs to the short-chain dehydrogenases/reductases (SDR) family.</text>
</comment>
<dbReference type="InterPro" id="IPR002347">
    <property type="entry name" value="SDR_fam"/>
</dbReference>
<dbReference type="EMBL" id="DVHU01000004">
    <property type="protein sequence ID" value="HIR91821.1"/>
    <property type="molecule type" value="Genomic_DNA"/>
</dbReference>
<name>A0A9D1EHC7_9FIRM</name>
<dbReference type="InterPro" id="IPR036291">
    <property type="entry name" value="NAD(P)-bd_dom_sf"/>
</dbReference>
<dbReference type="PRINTS" id="PR00081">
    <property type="entry name" value="GDHRDH"/>
</dbReference>
<gene>
    <name evidence="3" type="ORF">IAB98_00180</name>
</gene>
<evidence type="ECO:0000256" key="2">
    <source>
        <dbReference type="ARBA" id="ARBA00023002"/>
    </source>
</evidence>
<dbReference type="Pfam" id="PF00106">
    <property type="entry name" value="adh_short"/>
    <property type="match status" value="1"/>
</dbReference>
<organism evidence="3 4">
    <name type="scientific">Candidatus Egerieimonas intestinavium</name>
    <dbReference type="NCBI Taxonomy" id="2840777"/>
    <lineage>
        <taxon>Bacteria</taxon>
        <taxon>Bacillati</taxon>
        <taxon>Bacillota</taxon>
        <taxon>Clostridia</taxon>
        <taxon>Lachnospirales</taxon>
        <taxon>Lachnospiraceae</taxon>
        <taxon>Lachnospiraceae incertae sedis</taxon>
        <taxon>Candidatus Egerieimonas</taxon>
    </lineage>
</organism>
<protein>
    <submittedName>
        <fullName evidence="3">SDR family oxidoreductase</fullName>
    </submittedName>
</protein>
<evidence type="ECO:0000313" key="4">
    <source>
        <dbReference type="Proteomes" id="UP000886841"/>
    </source>
</evidence>
<evidence type="ECO:0000256" key="1">
    <source>
        <dbReference type="ARBA" id="ARBA00006484"/>
    </source>
</evidence>
<evidence type="ECO:0000313" key="3">
    <source>
        <dbReference type="EMBL" id="HIR91821.1"/>
    </source>
</evidence>
<dbReference type="Proteomes" id="UP000886841">
    <property type="component" value="Unassembled WGS sequence"/>
</dbReference>
<accession>A0A9D1EHC7</accession>
<dbReference type="Gene3D" id="3.40.50.720">
    <property type="entry name" value="NAD(P)-binding Rossmann-like Domain"/>
    <property type="match status" value="1"/>
</dbReference>
<reference evidence="3" key="1">
    <citation type="submission" date="2020-10" db="EMBL/GenBank/DDBJ databases">
        <authorList>
            <person name="Gilroy R."/>
        </authorList>
    </citation>
    <scope>NUCLEOTIDE SEQUENCE</scope>
    <source>
        <strain evidence="3">ChiSxjej1B13-7041</strain>
    </source>
</reference>
<dbReference type="GO" id="GO:0016491">
    <property type="term" value="F:oxidoreductase activity"/>
    <property type="evidence" value="ECO:0007669"/>
    <property type="project" value="UniProtKB-KW"/>
</dbReference>
<reference evidence="3" key="2">
    <citation type="journal article" date="2021" name="PeerJ">
        <title>Extensive microbial diversity within the chicken gut microbiome revealed by metagenomics and culture.</title>
        <authorList>
            <person name="Gilroy R."/>
            <person name="Ravi A."/>
            <person name="Getino M."/>
            <person name="Pursley I."/>
            <person name="Horton D.L."/>
            <person name="Alikhan N.F."/>
            <person name="Baker D."/>
            <person name="Gharbi K."/>
            <person name="Hall N."/>
            <person name="Watson M."/>
            <person name="Adriaenssens E.M."/>
            <person name="Foster-Nyarko E."/>
            <person name="Jarju S."/>
            <person name="Secka A."/>
            <person name="Antonio M."/>
            <person name="Oren A."/>
            <person name="Chaudhuri R.R."/>
            <person name="La Ragione R."/>
            <person name="Hildebrand F."/>
            <person name="Pallen M.J."/>
        </authorList>
    </citation>
    <scope>NUCLEOTIDE SEQUENCE</scope>
    <source>
        <strain evidence="3">ChiSxjej1B13-7041</strain>
    </source>
</reference>
<dbReference type="PANTHER" id="PTHR43976:SF16">
    <property type="entry name" value="SHORT-CHAIN DEHYDROGENASE_REDUCTASE FAMILY PROTEIN"/>
    <property type="match status" value="1"/>
</dbReference>
<dbReference type="AlphaFoldDB" id="A0A9D1EHC7"/>
<sequence length="267" mass="29521">MKTIFITGASSGIGRETAKYFADRGWRVIATMRNPQKAGELADLPGVVIMPLDLMNPEQIRETSRKALAEYDVDVLFNNAGYGMMGPFEKLPEDEIRKLFDTDVIGTMLVTQQFIPHFKARKGGAILTTTSLAGIIALPRDGAYGAAKRAQQGMVESLYYELKPFGVKVAAMIPGGTNTNFQTPINILEGYEEPAARQREYLLDGNAAFPGPEEAAVAVWTAVNDGRDQINYPTDSVCQRLYDQYLSMNVEDFKTYFYDRIFGGAAQ</sequence>
<keyword evidence="2" id="KW-0560">Oxidoreductase</keyword>
<dbReference type="SUPFAM" id="SSF51735">
    <property type="entry name" value="NAD(P)-binding Rossmann-fold domains"/>
    <property type="match status" value="1"/>
</dbReference>
<proteinExistence type="inferred from homology"/>
<dbReference type="PANTHER" id="PTHR43976">
    <property type="entry name" value="SHORT CHAIN DEHYDROGENASE"/>
    <property type="match status" value="1"/>
</dbReference>
<dbReference type="CDD" id="cd05374">
    <property type="entry name" value="17beta-HSD-like_SDR_c"/>
    <property type="match status" value="1"/>
</dbReference>